<feature type="transmembrane region" description="Helical" evidence="2">
    <location>
        <begin position="322"/>
        <end position="341"/>
    </location>
</feature>
<dbReference type="PANTHER" id="PTHR13146">
    <property type="match status" value="1"/>
</dbReference>
<dbReference type="CTD" id="41450"/>
<dbReference type="GeneID" id="101456016"/>
<dbReference type="OrthoDB" id="29773at2759"/>
<sequence>MYLPLIYVLSGAVNVLVLKWSDTLEGECSDGKWRRFQHPLVQTAFMFLGEFLCFITVFIYKGIFSFLRRRGQMSAEDENILTRGEFELSPLRLFLPAALDVIASIMLLTGLYLTYVSSFQMLRVAALIFVGIFSAIHLNQTLSARHWMAMFTISCGIMVILSIDVQRVGYDRFLLPNWDSNAVLTGNLLVLCAQIFHAGKYVYEEKFLKGTNIPTMLVTGWQGVFGLLITILVGVCLNFLPSPVPLNHNSRGVFDDLGDVLPQLRSNPTLWAPLIIFIFSSALYNFTSLTIIKYSSSANRLLADGLRVLIIWWMAFMLEWEMFNFITVMGFIILQMGTVAYRNAIFIEWYRSLIASVMRRRYADLSNDTGNDNGEPGVSTNRPADAI</sequence>
<dbReference type="EMBL" id="GAMC01005746">
    <property type="protein sequence ID" value="JAC00810.1"/>
    <property type="molecule type" value="mRNA"/>
</dbReference>
<feature type="transmembrane region" description="Helical" evidence="2">
    <location>
        <begin position="40"/>
        <end position="60"/>
    </location>
</feature>
<protein>
    <submittedName>
        <fullName evidence="3">Transmembrane protein C2orf18</fullName>
    </submittedName>
</protein>
<name>W8CAH3_CERCA</name>
<gene>
    <name evidence="3" type="primary">CB018</name>
</gene>
<evidence type="ECO:0000313" key="3">
    <source>
        <dbReference type="EMBL" id="JAC00810.1"/>
    </source>
</evidence>
<evidence type="ECO:0000256" key="1">
    <source>
        <dbReference type="SAM" id="MobiDB-lite"/>
    </source>
</evidence>
<dbReference type="AlphaFoldDB" id="W8CAH3"/>
<feature type="transmembrane region" description="Helical" evidence="2">
    <location>
        <begin position="270"/>
        <end position="286"/>
    </location>
</feature>
<dbReference type="KEGG" id="ccat:101456016"/>
<keyword evidence="2 3" id="KW-0812">Transmembrane</keyword>
<reference evidence="3" key="1">
    <citation type="submission" date="2013-07" db="EMBL/GenBank/DDBJ databases">
        <authorList>
            <person name="Geib S."/>
        </authorList>
    </citation>
    <scope>NUCLEOTIDE SEQUENCE</scope>
</reference>
<feature type="transmembrane region" description="Helical" evidence="2">
    <location>
        <begin position="215"/>
        <end position="240"/>
    </location>
</feature>
<feature type="transmembrane region" description="Helical" evidence="2">
    <location>
        <begin position="93"/>
        <end position="115"/>
    </location>
</feature>
<proteinExistence type="evidence at transcript level"/>
<accession>W8CAH3</accession>
<keyword evidence="2" id="KW-1133">Transmembrane helix</keyword>
<evidence type="ECO:0000256" key="2">
    <source>
        <dbReference type="SAM" id="Phobius"/>
    </source>
</evidence>
<feature type="transmembrane region" description="Helical" evidence="2">
    <location>
        <begin position="121"/>
        <end position="139"/>
    </location>
</feature>
<organism evidence="3">
    <name type="scientific">Ceratitis capitata</name>
    <name type="common">Mediterranean fruit fly</name>
    <name type="synonym">Tephritis capitata</name>
    <dbReference type="NCBI Taxonomy" id="7213"/>
    <lineage>
        <taxon>Eukaryota</taxon>
        <taxon>Metazoa</taxon>
        <taxon>Ecdysozoa</taxon>
        <taxon>Arthropoda</taxon>
        <taxon>Hexapoda</taxon>
        <taxon>Insecta</taxon>
        <taxon>Pterygota</taxon>
        <taxon>Neoptera</taxon>
        <taxon>Endopterygota</taxon>
        <taxon>Diptera</taxon>
        <taxon>Brachycera</taxon>
        <taxon>Muscomorpha</taxon>
        <taxon>Tephritoidea</taxon>
        <taxon>Tephritidae</taxon>
        <taxon>Ceratitis</taxon>
        <taxon>Ceratitis</taxon>
    </lineage>
</organism>
<dbReference type="GO" id="GO:0016020">
    <property type="term" value="C:membrane"/>
    <property type="evidence" value="ECO:0007669"/>
    <property type="project" value="TreeGrafter"/>
</dbReference>
<feature type="region of interest" description="Disordered" evidence="1">
    <location>
        <begin position="368"/>
        <end position="387"/>
    </location>
</feature>
<feature type="transmembrane region" description="Helical" evidence="2">
    <location>
        <begin position="146"/>
        <end position="163"/>
    </location>
</feature>
<keyword evidence="2" id="KW-0472">Membrane</keyword>
<reference evidence="3" key="2">
    <citation type="journal article" date="2014" name="BMC Genomics">
        <title>A genomic perspective to assessing quality of mass-reared SIT flies used in Mediterranean fruit fly (Ceratitis capitata) eradication in California.</title>
        <authorList>
            <person name="Calla B."/>
            <person name="Hall B."/>
            <person name="Hou S."/>
            <person name="Geib S.M."/>
        </authorList>
    </citation>
    <scope>NUCLEOTIDE SEQUENCE</scope>
</reference>
<dbReference type="PANTHER" id="PTHR13146:SF0">
    <property type="entry name" value="SOLUTE CARRIER FAMILY 35 MEMBER F6"/>
    <property type="match status" value="1"/>
</dbReference>